<dbReference type="OrthoDB" id="9981887at2759"/>
<evidence type="ECO:0000313" key="4">
    <source>
        <dbReference type="EMBL" id="CAF1158103.1"/>
    </source>
</evidence>
<comment type="caution">
    <text evidence="3">The sequence shown here is derived from an EMBL/GenBank/DDBJ whole genome shotgun (WGS) entry which is preliminary data.</text>
</comment>
<evidence type="ECO:0000313" key="3">
    <source>
        <dbReference type="EMBL" id="CAF1017173.1"/>
    </source>
</evidence>
<dbReference type="EMBL" id="CAJNOH010000369">
    <property type="protein sequence ID" value="CAF1017173.1"/>
    <property type="molecule type" value="Genomic_DNA"/>
</dbReference>
<feature type="transmembrane region" description="Helical" evidence="2">
    <location>
        <begin position="157"/>
        <end position="179"/>
    </location>
</feature>
<evidence type="ECO:0000313" key="5">
    <source>
        <dbReference type="Proteomes" id="UP000663854"/>
    </source>
</evidence>
<gene>
    <name evidence="3" type="ORF">PYM288_LOCUS15424</name>
    <name evidence="4" type="ORF">RFH988_LOCUS22288</name>
</gene>
<keyword evidence="2" id="KW-0812">Transmembrane</keyword>
<sequence length="364" mass="40950">MSVKISALMVKNCEDYIPQPTLLEGDSPAIENMPTISTKKICVKCETNPGIVTCDGCHQSFCEHHLSEHREEVLKEVDRINDDCERLRQSLVQENDPTPLLSAIDVWEQESIKKIQLSAENARKEVHQLTKRTMNDLNEVIDKITANTLLTMSQTSIILSCVLISIFLTNLCWASLLLVDRKNPCRAYGNASVYDITNLVKTWPVTLKGTGFDGREYIYWWSCAGKTRQCEDTDTAICQQRIDEPVLRFNAGNVSPQLWFGLFNGAVVQNNLTWDIIYPNLQSDPSLIDGTGIRVTVVHFIVDPNIEKPLLTMNGENKYTEYSITVRGKCIGQPAINRTSFIQGYCDPQTGQIVPGPYMNDINA</sequence>
<evidence type="ECO:0000256" key="1">
    <source>
        <dbReference type="SAM" id="Coils"/>
    </source>
</evidence>
<dbReference type="AlphaFoldDB" id="A0A814I507"/>
<keyword evidence="1" id="KW-0175">Coiled coil</keyword>
<dbReference type="Proteomes" id="UP000663882">
    <property type="component" value="Unassembled WGS sequence"/>
</dbReference>
<keyword evidence="2" id="KW-1133">Transmembrane helix</keyword>
<name>A0A814I507_9BILA</name>
<dbReference type="Proteomes" id="UP000663854">
    <property type="component" value="Unassembled WGS sequence"/>
</dbReference>
<proteinExistence type="predicted"/>
<keyword evidence="2" id="KW-0472">Membrane</keyword>
<reference evidence="3" key="1">
    <citation type="submission" date="2021-02" db="EMBL/GenBank/DDBJ databases">
        <authorList>
            <person name="Nowell W R."/>
        </authorList>
    </citation>
    <scope>NUCLEOTIDE SEQUENCE</scope>
</reference>
<protein>
    <submittedName>
        <fullName evidence="3">Uncharacterized protein</fullName>
    </submittedName>
</protein>
<accession>A0A814I507</accession>
<dbReference type="EMBL" id="CAJNOO010001473">
    <property type="protein sequence ID" value="CAF1158103.1"/>
    <property type="molecule type" value="Genomic_DNA"/>
</dbReference>
<feature type="coiled-coil region" evidence="1">
    <location>
        <begin position="70"/>
        <end position="132"/>
    </location>
</feature>
<evidence type="ECO:0000256" key="2">
    <source>
        <dbReference type="SAM" id="Phobius"/>
    </source>
</evidence>
<organism evidence="3 5">
    <name type="scientific">Rotaria sordida</name>
    <dbReference type="NCBI Taxonomy" id="392033"/>
    <lineage>
        <taxon>Eukaryota</taxon>
        <taxon>Metazoa</taxon>
        <taxon>Spiralia</taxon>
        <taxon>Gnathifera</taxon>
        <taxon>Rotifera</taxon>
        <taxon>Eurotatoria</taxon>
        <taxon>Bdelloidea</taxon>
        <taxon>Philodinida</taxon>
        <taxon>Philodinidae</taxon>
        <taxon>Rotaria</taxon>
    </lineage>
</organism>